<comment type="caution">
    <text evidence="2">The sequence shown here is derived from an EMBL/GenBank/DDBJ whole genome shotgun (WGS) entry which is preliminary data.</text>
</comment>
<keyword evidence="3" id="KW-1185">Reference proteome</keyword>
<reference evidence="2 3" key="1">
    <citation type="submission" date="2018-04" db="EMBL/GenBank/DDBJ databases">
        <title>Genomic Encyclopedia of Archaeal and Bacterial Type Strains, Phase II (KMG-II): from individual species to whole genera.</title>
        <authorList>
            <person name="Goeker M."/>
        </authorList>
    </citation>
    <scope>NUCLEOTIDE SEQUENCE [LARGE SCALE GENOMIC DNA]</scope>
    <source>
        <strain evidence="2 3">DSM 21823</strain>
    </source>
</reference>
<accession>A0A2T6B880</accession>
<dbReference type="AlphaFoldDB" id="A0A2T6B880"/>
<evidence type="ECO:0000313" key="2">
    <source>
        <dbReference type="EMBL" id="PTX52279.1"/>
    </source>
</evidence>
<evidence type="ECO:0000256" key="1">
    <source>
        <dbReference type="SAM" id="MobiDB-lite"/>
    </source>
</evidence>
<evidence type="ECO:0000313" key="3">
    <source>
        <dbReference type="Proteomes" id="UP000244224"/>
    </source>
</evidence>
<dbReference type="EMBL" id="QBKP01000002">
    <property type="protein sequence ID" value="PTX52279.1"/>
    <property type="molecule type" value="Genomic_DNA"/>
</dbReference>
<protein>
    <recommendedName>
        <fullName evidence="4">DUF3990 domain-containing protein</fullName>
    </recommendedName>
</protein>
<proteinExistence type="predicted"/>
<organism evidence="2 3">
    <name type="scientific">Gemmobacter caeni</name>
    <dbReference type="NCBI Taxonomy" id="589035"/>
    <lineage>
        <taxon>Bacteria</taxon>
        <taxon>Pseudomonadati</taxon>
        <taxon>Pseudomonadota</taxon>
        <taxon>Alphaproteobacteria</taxon>
        <taxon>Rhodobacterales</taxon>
        <taxon>Paracoccaceae</taxon>
        <taxon>Gemmobacter</taxon>
    </lineage>
</organism>
<dbReference type="RefSeq" id="WP_108127592.1">
    <property type="nucleotide sequence ID" value="NZ_QBKP01000002.1"/>
</dbReference>
<dbReference type="Proteomes" id="UP000244224">
    <property type="component" value="Unassembled WGS sequence"/>
</dbReference>
<evidence type="ECO:0008006" key="4">
    <source>
        <dbReference type="Google" id="ProtNLM"/>
    </source>
</evidence>
<name>A0A2T6B880_9RHOB</name>
<feature type="region of interest" description="Disordered" evidence="1">
    <location>
        <begin position="134"/>
        <end position="156"/>
    </location>
</feature>
<gene>
    <name evidence="2" type="ORF">C8N34_10257</name>
</gene>
<sequence>MIAARIPPIVFHGTSHAFDRFDPRQLGRSVRNPTTEFGFFFSEDAEDAAYWARRAARYGRSGGAPRLITAEVRVDAPVLISAPKFRFYLQRARVSTIQRDLRAWRDAGHDGLTTVRDGVRWWAPFDADAIRFLDSRPLDPPPAEETPQEDPSGPAP</sequence>